<accession>A0A420XPL7</accession>
<reference evidence="11 12" key="1">
    <citation type="submission" date="2018-10" db="EMBL/GenBank/DDBJ databases">
        <title>Genomic Encyclopedia of Archaeal and Bacterial Type Strains, Phase II (KMG-II): from individual species to whole genera.</title>
        <authorList>
            <person name="Goeker M."/>
        </authorList>
    </citation>
    <scope>NUCLEOTIDE SEQUENCE [LARGE SCALE GENOMIC DNA]</scope>
    <source>
        <strain evidence="11 12">RP-AC37</strain>
    </source>
</reference>
<comment type="function">
    <text evidence="1 7">Tetrapolymerization of the monopyrrole PBG into the hydroxymethylbilane pre-uroporphyrinogen in several discrete steps.</text>
</comment>
<dbReference type="SUPFAM" id="SSF54782">
    <property type="entry name" value="Porphobilinogen deaminase (hydroxymethylbilane synthase), C-terminal domain"/>
    <property type="match status" value="1"/>
</dbReference>
<feature type="domain" description="Porphobilinogen deaminase C-terminal" evidence="10">
    <location>
        <begin position="223"/>
        <end position="299"/>
    </location>
</feature>
<evidence type="ECO:0000256" key="7">
    <source>
        <dbReference type="HAMAP-Rule" id="MF_00260"/>
    </source>
</evidence>
<feature type="modified residue" description="S-(dipyrrolylmethanemethyl)cysteine" evidence="7">
    <location>
        <position position="239"/>
    </location>
</feature>
<dbReference type="InterPro" id="IPR022419">
    <property type="entry name" value="Porphobilin_deaminase_cofac_BS"/>
</dbReference>
<comment type="miscellaneous">
    <text evidence="7">The porphobilinogen subunits are added to the dipyrromethane group.</text>
</comment>
<dbReference type="Pfam" id="PF03900">
    <property type="entry name" value="Porphobil_deamC"/>
    <property type="match status" value="1"/>
</dbReference>
<dbReference type="InterPro" id="IPR000860">
    <property type="entry name" value="HemC"/>
</dbReference>
<organism evidence="11 12">
    <name type="scientific">Motilibacter peucedani</name>
    <dbReference type="NCBI Taxonomy" id="598650"/>
    <lineage>
        <taxon>Bacteria</taxon>
        <taxon>Bacillati</taxon>
        <taxon>Actinomycetota</taxon>
        <taxon>Actinomycetes</taxon>
        <taxon>Motilibacterales</taxon>
        <taxon>Motilibacteraceae</taxon>
        <taxon>Motilibacter</taxon>
    </lineage>
</organism>
<dbReference type="InParanoid" id="A0A420XPL7"/>
<dbReference type="FunCoup" id="A0A420XPL7">
    <property type="interactions" value="425"/>
</dbReference>
<dbReference type="EMBL" id="RBWV01000011">
    <property type="protein sequence ID" value="RKS75210.1"/>
    <property type="molecule type" value="Genomic_DNA"/>
</dbReference>
<protein>
    <recommendedName>
        <fullName evidence="7">Porphobilinogen deaminase</fullName>
        <shortName evidence="7">PBG</shortName>
        <ecNumber evidence="7">2.5.1.61</ecNumber>
    </recommendedName>
    <alternativeName>
        <fullName evidence="7">Hydroxymethylbilane synthase</fullName>
        <shortName evidence="7">HMBS</shortName>
    </alternativeName>
    <alternativeName>
        <fullName evidence="7">Pre-uroporphyrinogen synthase</fullName>
    </alternativeName>
</protein>
<comment type="subunit">
    <text evidence="3 7">Monomer.</text>
</comment>
<dbReference type="FunFam" id="3.40.190.10:FF:000005">
    <property type="entry name" value="Porphobilinogen deaminase"/>
    <property type="match status" value="1"/>
</dbReference>
<dbReference type="RefSeq" id="WP_121193026.1">
    <property type="nucleotide sequence ID" value="NZ_RBWV01000011.1"/>
</dbReference>
<dbReference type="GO" id="GO:0005737">
    <property type="term" value="C:cytoplasm"/>
    <property type="evidence" value="ECO:0007669"/>
    <property type="project" value="UniProtKB-UniRule"/>
</dbReference>
<dbReference type="OrthoDB" id="9810298at2"/>
<feature type="region of interest" description="Disordered" evidence="8">
    <location>
        <begin position="314"/>
        <end position="349"/>
    </location>
</feature>
<evidence type="ECO:0000313" key="12">
    <source>
        <dbReference type="Proteomes" id="UP000281955"/>
    </source>
</evidence>
<comment type="caution">
    <text evidence="11">The sequence shown here is derived from an EMBL/GenBank/DDBJ whole genome shotgun (WGS) entry which is preliminary data.</text>
</comment>
<evidence type="ECO:0000259" key="10">
    <source>
        <dbReference type="Pfam" id="PF03900"/>
    </source>
</evidence>
<dbReference type="PANTHER" id="PTHR11557:SF0">
    <property type="entry name" value="PORPHOBILINOGEN DEAMINASE"/>
    <property type="match status" value="1"/>
</dbReference>
<evidence type="ECO:0000259" key="9">
    <source>
        <dbReference type="Pfam" id="PF01379"/>
    </source>
</evidence>
<dbReference type="PRINTS" id="PR00151">
    <property type="entry name" value="PORPHBDMNASE"/>
</dbReference>
<dbReference type="NCBIfam" id="TIGR00212">
    <property type="entry name" value="hemC"/>
    <property type="match status" value="1"/>
</dbReference>
<evidence type="ECO:0000256" key="4">
    <source>
        <dbReference type="ARBA" id="ARBA00022679"/>
    </source>
</evidence>
<keyword evidence="12" id="KW-1185">Reference proteome</keyword>
<feature type="compositionally biased region" description="Low complexity" evidence="8">
    <location>
        <begin position="314"/>
        <end position="340"/>
    </location>
</feature>
<evidence type="ECO:0000256" key="3">
    <source>
        <dbReference type="ARBA" id="ARBA00011245"/>
    </source>
</evidence>
<evidence type="ECO:0000256" key="1">
    <source>
        <dbReference type="ARBA" id="ARBA00002869"/>
    </source>
</evidence>
<evidence type="ECO:0000256" key="5">
    <source>
        <dbReference type="ARBA" id="ARBA00023244"/>
    </source>
</evidence>
<sequence>MSAPLLLGTRRSALATAQSGHVAAALTAATGREVELVEITTYGDVTRAALAQIGGTGVFVGALRDALLRGEVDLAVHSLKDLPTAPAPGIALAAVPLREDPRDVLVARDGLTLAELPPGSRIGTGSPRRAAQIAALGHGHEVVAVRGNVDTRLGFVSSGELDAVVLARAGLARLGRTDVVTETLDPLQLLPAPGQGALAVECRTDDAETAALLAALDDPASRLAVLAERSLLAALEAGCSAPVGALAELGEDDEGRAEAYLRAVVASSSGDALRLSVTGPCASPADARALGARLAADLLEAGAAELAPSLAAAGTTTSLDPSASSSPLPDAPASAHLPDLGPLTGERVT</sequence>
<dbReference type="PANTHER" id="PTHR11557">
    <property type="entry name" value="PORPHOBILINOGEN DEAMINASE"/>
    <property type="match status" value="1"/>
</dbReference>
<name>A0A420XPL7_9ACTN</name>
<evidence type="ECO:0000256" key="2">
    <source>
        <dbReference type="ARBA" id="ARBA00005638"/>
    </source>
</evidence>
<dbReference type="InterPro" id="IPR036803">
    <property type="entry name" value="Porphobilinogen_deaminase_C_sf"/>
</dbReference>
<dbReference type="SUPFAM" id="SSF53850">
    <property type="entry name" value="Periplasmic binding protein-like II"/>
    <property type="match status" value="1"/>
</dbReference>
<keyword evidence="5 7" id="KW-0627">Porphyrin biosynthesis</keyword>
<proteinExistence type="inferred from homology"/>
<comment type="cofactor">
    <cofactor evidence="7">
        <name>dipyrromethane</name>
        <dbReference type="ChEBI" id="CHEBI:60342"/>
    </cofactor>
    <text evidence="7">Binds 1 dipyrromethane group covalently.</text>
</comment>
<evidence type="ECO:0000313" key="11">
    <source>
        <dbReference type="EMBL" id="RKS75210.1"/>
    </source>
</evidence>
<dbReference type="Gene3D" id="3.40.190.10">
    <property type="entry name" value="Periplasmic binding protein-like II"/>
    <property type="match status" value="2"/>
</dbReference>
<evidence type="ECO:0000256" key="8">
    <source>
        <dbReference type="SAM" id="MobiDB-lite"/>
    </source>
</evidence>
<dbReference type="AlphaFoldDB" id="A0A420XPL7"/>
<dbReference type="Pfam" id="PF01379">
    <property type="entry name" value="Porphobil_deam"/>
    <property type="match status" value="1"/>
</dbReference>
<comment type="catalytic activity">
    <reaction evidence="6 7">
        <text>4 porphobilinogen + H2O = hydroxymethylbilane + 4 NH4(+)</text>
        <dbReference type="Rhea" id="RHEA:13185"/>
        <dbReference type="ChEBI" id="CHEBI:15377"/>
        <dbReference type="ChEBI" id="CHEBI:28938"/>
        <dbReference type="ChEBI" id="CHEBI:57845"/>
        <dbReference type="ChEBI" id="CHEBI:58126"/>
        <dbReference type="EC" id="2.5.1.61"/>
    </reaction>
</comment>
<feature type="domain" description="Porphobilinogen deaminase N-terminal" evidence="9">
    <location>
        <begin position="6"/>
        <end position="210"/>
    </location>
</feature>
<dbReference type="PIRSF" id="PIRSF001438">
    <property type="entry name" value="4pyrrol_synth_OHMeBilane_synth"/>
    <property type="match status" value="1"/>
</dbReference>
<dbReference type="PROSITE" id="PS00533">
    <property type="entry name" value="PORPHOBILINOGEN_DEAM"/>
    <property type="match status" value="1"/>
</dbReference>
<dbReference type="Gene3D" id="3.30.160.40">
    <property type="entry name" value="Porphobilinogen deaminase, C-terminal domain"/>
    <property type="match status" value="1"/>
</dbReference>
<keyword evidence="4 7" id="KW-0808">Transferase</keyword>
<dbReference type="InterPro" id="IPR022418">
    <property type="entry name" value="Porphobilinogen_deaminase_C"/>
</dbReference>
<dbReference type="EC" id="2.5.1.61" evidence="7"/>
<dbReference type="HAMAP" id="MF_00260">
    <property type="entry name" value="Porphobil_deam"/>
    <property type="match status" value="1"/>
</dbReference>
<comment type="similarity">
    <text evidence="2 7">Belongs to the HMBS family.</text>
</comment>
<dbReference type="GO" id="GO:0006782">
    <property type="term" value="P:protoporphyrinogen IX biosynthetic process"/>
    <property type="evidence" value="ECO:0007669"/>
    <property type="project" value="UniProtKB-UniRule"/>
</dbReference>
<gene>
    <name evidence="7" type="primary">hemC</name>
    <name evidence="11" type="ORF">CLV35_1669</name>
</gene>
<dbReference type="Proteomes" id="UP000281955">
    <property type="component" value="Unassembled WGS sequence"/>
</dbReference>
<dbReference type="InterPro" id="IPR022417">
    <property type="entry name" value="Porphobilin_deaminase_N"/>
</dbReference>
<dbReference type="GO" id="GO:0004418">
    <property type="term" value="F:hydroxymethylbilane synthase activity"/>
    <property type="evidence" value="ECO:0007669"/>
    <property type="project" value="UniProtKB-UniRule"/>
</dbReference>
<evidence type="ECO:0000256" key="6">
    <source>
        <dbReference type="ARBA" id="ARBA00048169"/>
    </source>
</evidence>